<keyword evidence="1" id="KW-0812">Transmembrane</keyword>
<keyword evidence="1" id="KW-0472">Membrane</keyword>
<reference evidence="2" key="1">
    <citation type="journal article" date="2015" name="Nature">
        <title>Complex archaea that bridge the gap between prokaryotes and eukaryotes.</title>
        <authorList>
            <person name="Spang A."/>
            <person name="Saw J.H."/>
            <person name="Jorgensen S.L."/>
            <person name="Zaremba-Niedzwiedzka K."/>
            <person name="Martijn J."/>
            <person name="Lind A.E."/>
            <person name="van Eijk R."/>
            <person name="Schleper C."/>
            <person name="Guy L."/>
            <person name="Ettema T.J."/>
        </authorList>
    </citation>
    <scope>NUCLEOTIDE SEQUENCE</scope>
</reference>
<comment type="caution">
    <text evidence="2">The sequence shown here is derived from an EMBL/GenBank/DDBJ whole genome shotgun (WGS) entry which is preliminary data.</text>
</comment>
<accession>A0A0F9EGP8</accession>
<dbReference type="AlphaFoldDB" id="A0A0F9EGP8"/>
<organism evidence="2">
    <name type="scientific">marine sediment metagenome</name>
    <dbReference type="NCBI Taxonomy" id="412755"/>
    <lineage>
        <taxon>unclassified sequences</taxon>
        <taxon>metagenomes</taxon>
        <taxon>ecological metagenomes</taxon>
    </lineage>
</organism>
<name>A0A0F9EGP8_9ZZZZ</name>
<evidence type="ECO:0000313" key="2">
    <source>
        <dbReference type="EMBL" id="KKL73154.1"/>
    </source>
</evidence>
<keyword evidence="1" id="KW-1133">Transmembrane helix</keyword>
<sequence length="84" mass="9673">MWVFKALSALLFLIGWTALGVAAVVSWLYVAVHLTMSLGWFAGAVFMIGSLAAVVRWEDHVKVPFLFWLQLWQYADRMILDRDR</sequence>
<gene>
    <name evidence="2" type="ORF">LCGC14_2077730</name>
</gene>
<proteinExistence type="predicted"/>
<protein>
    <submittedName>
        <fullName evidence="2">Uncharacterized protein</fullName>
    </submittedName>
</protein>
<dbReference type="EMBL" id="LAZR01025051">
    <property type="protein sequence ID" value="KKL73154.1"/>
    <property type="molecule type" value="Genomic_DNA"/>
</dbReference>
<evidence type="ECO:0000256" key="1">
    <source>
        <dbReference type="SAM" id="Phobius"/>
    </source>
</evidence>
<feature type="transmembrane region" description="Helical" evidence="1">
    <location>
        <begin position="38"/>
        <end position="57"/>
    </location>
</feature>